<feature type="transmembrane region" description="Helical" evidence="1">
    <location>
        <begin position="266"/>
        <end position="286"/>
    </location>
</feature>
<keyword evidence="3" id="KW-1185">Reference proteome</keyword>
<feature type="transmembrane region" description="Helical" evidence="1">
    <location>
        <begin position="222"/>
        <end position="240"/>
    </location>
</feature>
<evidence type="ECO:0000313" key="3">
    <source>
        <dbReference type="Proteomes" id="UP000250140"/>
    </source>
</evidence>
<reference evidence="2 3" key="1">
    <citation type="journal article" date="2016" name="Nat. Commun.">
        <title>Ectomycorrhizal ecology is imprinted in the genome of the dominant symbiotic fungus Cenococcum geophilum.</title>
        <authorList>
            <consortium name="DOE Joint Genome Institute"/>
            <person name="Peter M."/>
            <person name="Kohler A."/>
            <person name="Ohm R.A."/>
            <person name="Kuo A."/>
            <person name="Krutzmann J."/>
            <person name="Morin E."/>
            <person name="Arend M."/>
            <person name="Barry K.W."/>
            <person name="Binder M."/>
            <person name="Choi C."/>
            <person name="Clum A."/>
            <person name="Copeland A."/>
            <person name="Grisel N."/>
            <person name="Haridas S."/>
            <person name="Kipfer T."/>
            <person name="LaButti K."/>
            <person name="Lindquist E."/>
            <person name="Lipzen A."/>
            <person name="Maire R."/>
            <person name="Meier B."/>
            <person name="Mihaltcheva S."/>
            <person name="Molinier V."/>
            <person name="Murat C."/>
            <person name="Poggeler S."/>
            <person name="Quandt C.A."/>
            <person name="Sperisen C."/>
            <person name="Tritt A."/>
            <person name="Tisserant E."/>
            <person name="Crous P.W."/>
            <person name="Henrissat B."/>
            <person name="Nehls U."/>
            <person name="Egli S."/>
            <person name="Spatafora J.W."/>
            <person name="Grigoriev I.V."/>
            <person name="Martin F.M."/>
        </authorList>
    </citation>
    <scope>NUCLEOTIDE SEQUENCE [LARGE SCALE GENOMIC DNA]</scope>
    <source>
        <strain evidence="2 3">CBS 207.34</strain>
    </source>
</reference>
<dbReference type="EMBL" id="KV749719">
    <property type="protein sequence ID" value="OCL08074.1"/>
    <property type="molecule type" value="Genomic_DNA"/>
</dbReference>
<name>A0A8E2JT02_9PEZI</name>
<dbReference type="OrthoDB" id="5427664at2759"/>
<feature type="transmembrane region" description="Helical" evidence="1">
    <location>
        <begin position="63"/>
        <end position="84"/>
    </location>
</feature>
<proteinExistence type="predicted"/>
<evidence type="ECO:0000256" key="1">
    <source>
        <dbReference type="SAM" id="Phobius"/>
    </source>
</evidence>
<evidence type="ECO:0000313" key="2">
    <source>
        <dbReference type="EMBL" id="OCL08074.1"/>
    </source>
</evidence>
<feature type="transmembrane region" description="Helical" evidence="1">
    <location>
        <begin position="136"/>
        <end position="160"/>
    </location>
</feature>
<organism evidence="2 3">
    <name type="scientific">Glonium stellatum</name>
    <dbReference type="NCBI Taxonomy" id="574774"/>
    <lineage>
        <taxon>Eukaryota</taxon>
        <taxon>Fungi</taxon>
        <taxon>Dikarya</taxon>
        <taxon>Ascomycota</taxon>
        <taxon>Pezizomycotina</taxon>
        <taxon>Dothideomycetes</taxon>
        <taxon>Pleosporomycetidae</taxon>
        <taxon>Gloniales</taxon>
        <taxon>Gloniaceae</taxon>
        <taxon>Glonium</taxon>
    </lineage>
</organism>
<dbReference type="PANTHER" id="PTHR37577">
    <property type="entry name" value="INTEGRAL MEMBRANE PROTEIN"/>
    <property type="match status" value="1"/>
</dbReference>
<dbReference type="AlphaFoldDB" id="A0A8E2JT02"/>
<gene>
    <name evidence="2" type="ORF">AOQ84DRAFT_407616</name>
</gene>
<sequence>MADAEAGNTTCLSNQLLCQDNAKSPPTLYCLTVTDTYTCSVYRDCFQQCQQLKANPDIAGKGVIISFIITAGLTLVFSTAYLLIRAGALHNAAKLPDKRLPWSISKFSQNIISHARRELLADCLLKIVLSFSDQQLAVGLAMLFTGIYMFVQTSISVYHFSIVMDLAWFSSNTHLLSLIVLKDYLSKKAKKKNRSFGKVSVKNGSEDEFDEGFLEMKILRTVLMLLLFGMMVFGSVISGYRNWYEEASCPANCVPRSQIGGVPEKWMIVNIFLLCWGYPVQILNIFKFSRQGWLNCKVRINHIHMRVLKALRDNLFFWLYWVVVGAFRLLWAFLGSTFAEILQQIAWFIVGVVSVIGDRKWGHGVMSQWSETEAQTEDSLGFGQLVPLLLLVLPFMMMAEAYHDSAENLPARQVTEDGIPMQHLAPPETVPDTAQVSEPEAIEPNQQLAATFLRQLVAELKIGLSILPPY</sequence>
<keyword evidence="1" id="KW-1133">Transmembrane helix</keyword>
<feature type="transmembrane region" description="Helical" evidence="1">
    <location>
        <begin position="166"/>
        <end position="185"/>
    </location>
</feature>
<keyword evidence="1" id="KW-0812">Transmembrane</keyword>
<protein>
    <submittedName>
        <fullName evidence="2">Uncharacterized protein</fullName>
    </submittedName>
</protein>
<feature type="transmembrane region" description="Helical" evidence="1">
    <location>
        <begin position="315"/>
        <end position="335"/>
    </location>
</feature>
<dbReference type="InterPro" id="IPR053018">
    <property type="entry name" value="Elsinochrome_Biosynth-Asso"/>
</dbReference>
<accession>A0A8E2JT02</accession>
<dbReference type="Proteomes" id="UP000250140">
    <property type="component" value="Unassembled WGS sequence"/>
</dbReference>
<keyword evidence="1" id="KW-0472">Membrane</keyword>
<dbReference type="PANTHER" id="PTHR37577:SF1">
    <property type="entry name" value="INTEGRAL MEMBRANE PROTEIN"/>
    <property type="match status" value="1"/>
</dbReference>